<gene>
    <name evidence="2" type="ORF">CWI71_08580</name>
</gene>
<reference evidence="3" key="1">
    <citation type="journal article" date="2018" name="Front. Microbiol.">
        <title>Genome-Based Analysis Reveals the Taxonomy and Diversity of the Family Idiomarinaceae.</title>
        <authorList>
            <person name="Liu Y."/>
            <person name="Lai Q."/>
            <person name="Shao Z."/>
        </authorList>
    </citation>
    <scope>NUCLEOTIDE SEQUENCE [LARGE SCALE GENOMIC DNA]</scope>
    <source>
        <strain evidence="3">CVS-6</strain>
    </source>
</reference>
<evidence type="ECO:0000256" key="1">
    <source>
        <dbReference type="SAM" id="SignalP"/>
    </source>
</evidence>
<dbReference type="Gene3D" id="2.60.40.420">
    <property type="entry name" value="Cupredoxins - blue copper proteins"/>
    <property type="match status" value="1"/>
</dbReference>
<evidence type="ECO:0000313" key="3">
    <source>
        <dbReference type="Proteomes" id="UP000288259"/>
    </source>
</evidence>
<dbReference type="SUPFAM" id="SSF49503">
    <property type="entry name" value="Cupredoxins"/>
    <property type="match status" value="1"/>
</dbReference>
<dbReference type="OrthoDB" id="9772097at2"/>
<dbReference type="AlphaFoldDB" id="A0A432YEU4"/>
<dbReference type="InterPro" id="IPR034242">
    <property type="entry name" value="MauL"/>
</dbReference>
<sequence length="225" mass="24979">MLNFQITRRFFLILIAALSSLIVVSAAARQLQVTVTDLHGKPLPQAVVSTDQPRTEPAAQTAVIDQVNRLFTPFISVVQPGTQVSFPNSDNIRHQVYSFSPSKTFELPLYSNLEAPAITFEQPGIVVLGCNIHDHMRAYLYVSPRAQSTVTDANGRAQVNFYLDSGEVYVWYPGLGQTLTSEQKVSVPAGQTELRVQLPVEPQQQTPPEPSALQQRFNKLKEHAH</sequence>
<dbReference type="RefSeq" id="WP_126754853.1">
    <property type="nucleotide sequence ID" value="NZ_PIPY01000008.1"/>
</dbReference>
<evidence type="ECO:0000313" key="2">
    <source>
        <dbReference type="EMBL" id="RUO59467.1"/>
    </source>
</evidence>
<dbReference type="Proteomes" id="UP000288259">
    <property type="component" value="Unassembled WGS sequence"/>
</dbReference>
<feature type="signal peptide" evidence="1">
    <location>
        <begin position="1"/>
        <end position="28"/>
    </location>
</feature>
<dbReference type="InterPro" id="IPR008972">
    <property type="entry name" value="Cupredoxin"/>
</dbReference>
<protein>
    <submittedName>
        <fullName evidence="2">Methylamine utilization protein</fullName>
    </submittedName>
</protein>
<dbReference type="InterPro" id="IPR008969">
    <property type="entry name" value="CarboxyPept-like_regulatory"/>
</dbReference>
<keyword evidence="1" id="KW-0732">Signal</keyword>
<name>A0A432YEU4_9GAMM</name>
<dbReference type="SUPFAM" id="SSF49464">
    <property type="entry name" value="Carboxypeptidase regulatory domain-like"/>
    <property type="match status" value="1"/>
</dbReference>
<feature type="chain" id="PRO_5019176518" evidence="1">
    <location>
        <begin position="29"/>
        <end position="225"/>
    </location>
</feature>
<dbReference type="EMBL" id="PIPY01000008">
    <property type="protein sequence ID" value="RUO59467.1"/>
    <property type="molecule type" value="Genomic_DNA"/>
</dbReference>
<dbReference type="CDD" id="cd04221">
    <property type="entry name" value="MauL"/>
    <property type="match status" value="1"/>
</dbReference>
<keyword evidence="3" id="KW-1185">Reference proteome</keyword>
<comment type="caution">
    <text evidence="2">The sequence shown here is derived from an EMBL/GenBank/DDBJ whole genome shotgun (WGS) entry which is preliminary data.</text>
</comment>
<proteinExistence type="predicted"/>
<accession>A0A432YEU4</accession>
<organism evidence="2 3">
    <name type="scientific">Pseudidiomarina insulisalsae</name>
    <dbReference type="NCBI Taxonomy" id="575789"/>
    <lineage>
        <taxon>Bacteria</taxon>
        <taxon>Pseudomonadati</taxon>
        <taxon>Pseudomonadota</taxon>
        <taxon>Gammaproteobacteria</taxon>
        <taxon>Alteromonadales</taxon>
        <taxon>Idiomarinaceae</taxon>
        <taxon>Pseudidiomarina</taxon>
    </lineage>
</organism>